<comment type="caution">
    <text evidence="2">The sequence shown here is derived from an EMBL/GenBank/DDBJ whole genome shotgun (WGS) entry which is preliminary data.</text>
</comment>
<evidence type="ECO:0000259" key="1">
    <source>
        <dbReference type="PROSITE" id="PS51186"/>
    </source>
</evidence>
<protein>
    <submittedName>
        <fullName evidence="2">GNAT family N-acetyltransferase</fullName>
    </submittedName>
</protein>
<sequence length="204" mass="21953">MSTTSTAPAPVPAFVPATLDLGDVVLRPWGPELDVRGGALERLTAAAADPEIALWNPLRAADLVQAEACVDRWSTGWRNGTLAYFAILDATTADLLGTIALRWTDRADGLAMVGYWLLPSARGRGVASRATRAITQWGFTTAGARRIELAHAVDNPASCRVAARCDFPLEGTLRASFRFGDGLHHDEHLHARLSTDPWPTDPTT</sequence>
<gene>
    <name evidence="2" type="ORF">GCM10009639_17210</name>
</gene>
<dbReference type="Gene3D" id="3.40.630.30">
    <property type="match status" value="1"/>
</dbReference>
<dbReference type="PANTHER" id="PTHR43441">
    <property type="entry name" value="RIBOSOMAL-PROTEIN-SERINE ACETYLTRANSFERASE"/>
    <property type="match status" value="1"/>
</dbReference>
<dbReference type="RefSeq" id="WP_344330717.1">
    <property type="nucleotide sequence ID" value="NZ_BAAAKJ010000085.1"/>
</dbReference>
<dbReference type="InterPro" id="IPR016181">
    <property type="entry name" value="Acyl_CoA_acyltransferase"/>
</dbReference>
<dbReference type="Pfam" id="PF13302">
    <property type="entry name" value="Acetyltransf_3"/>
    <property type="match status" value="1"/>
</dbReference>
<evidence type="ECO:0000313" key="2">
    <source>
        <dbReference type="EMBL" id="GAA1389482.1"/>
    </source>
</evidence>
<dbReference type="PANTHER" id="PTHR43441:SF10">
    <property type="entry name" value="ACETYLTRANSFERASE"/>
    <property type="match status" value="1"/>
</dbReference>
<dbReference type="CDD" id="cd04301">
    <property type="entry name" value="NAT_SF"/>
    <property type="match status" value="1"/>
</dbReference>
<evidence type="ECO:0000313" key="3">
    <source>
        <dbReference type="Proteomes" id="UP001499863"/>
    </source>
</evidence>
<name>A0ABN1XT15_9ACTN</name>
<organism evidence="2 3">
    <name type="scientific">Kitasatospora putterlickiae</name>
    <dbReference type="NCBI Taxonomy" id="221725"/>
    <lineage>
        <taxon>Bacteria</taxon>
        <taxon>Bacillati</taxon>
        <taxon>Actinomycetota</taxon>
        <taxon>Actinomycetes</taxon>
        <taxon>Kitasatosporales</taxon>
        <taxon>Streptomycetaceae</taxon>
        <taxon>Kitasatospora</taxon>
    </lineage>
</organism>
<keyword evidence="3" id="KW-1185">Reference proteome</keyword>
<dbReference type="PROSITE" id="PS51186">
    <property type="entry name" value="GNAT"/>
    <property type="match status" value="1"/>
</dbReference>
<reference evidence="2 3" key="1">
    <citation type="journal article" date="2019" name="Int. J. Syst. Evol. Microbiol.">
        <title>The Global Catalogue of Microorganisms (GCM) 10K type strain sequencing project: providing services to taxonomists for standard genome sequencing and annotation.</title>
        <authorList>
            <consortium name="The Broad Institute Genomics Platform"/>
            <consortium name="The Broad Institute Genome Sequencing Center for Infectious Disease"/>
            <person name="Wu L."/>
            <person name="Ma J."/>
        </authorList>
    </citation>
    <scope>NUCLEOTIDE SEQUENCE [LARGE SCALE GENOMIC DNA]</scope>
    <source>
        <strain evidence="2 3">JCM 12393</strain>
    </source>
</reference>
<dbReference type="SUPFAM" id="SSF55729">
    <property type="entry name" value="Acyl-CoA N-acyltransferases (Nat)"/>
    <property type="match status" value="1"/>
</dbReference>
<accession>A0ABN1XT15</accession>
<dbReference type="Proteomes" id="UP001499863">
    <property type="component" value="Unassembled WGS sequence"/>
</dbReference>
<feature type="domain" description="N-acetyltransferase" evidence="1">
    <location>
        <begin position="41"/>
        <end position="196"/>
    </location>
</feature>
<dbReference type="InterPro" id="IPR051908">
    <property type="entry name" value="Ribosomal_N-acetyltransferase"/>
</dbReference>
<dbReference type="EMBL" id="BAAAKJ010000085">
    <property type="protein sequence ID" value="GAA1389482.1"/>
    <property type="molecule type" value="Genomic_DNA"/>
</dbReference>
<dbReference type="InterPro" id="IPR000182">
    <property type="entry name" value="GNAT_dom"/>
</dbReference>
<proteinExistence type="predicted"/>